<dbReference type="Proteomes" id="UP000237246">
    <property type="component" value="Unassembled WGS sequence"/>
</dbReference>
<comment type="caution">
    <text evidence="3">The sequence shown here is derived from an EMBL/GenBank/DDBJ whole genome shotgun (WGS) entry which is preliminary data.</text>
</comment>
<evidence type="ECO:0000313" key="4">
    <source>
        <dbReference type="Proteomes" id="UP000237246"/>
    </source>
</evidence>
<reference evidence="3 4" key="1">
    <citation type="submission" date="2018-01" db="EMBL/GenBank/DDBJ databases">
        <title>Comparison of the Chinese Bamboo Partridge and Red Junglefowl genome sequences highlights the importance of demography in genome evolution.</title>
        <authorList>
            <person name="Tiley G.P."/>
            <person name="Kimball R.T."/>
            <person name="Braun E.L."/>
            <person name="Burleigh J.G."/>
        </authorList>
    </citation>
    <scope>NUCLEOTIDE SEQUENCE [LARGE SCALE GENOMIC DNA]</scope>
    <source>
        <strain evidence="3">RTK389</strain>
        <tissue evidence="3">Blood</tissue>
    </source>
</reference>
<dbReference type="InterPro" id="IPR040673">
    <property type="entry name" value="CCDC81_HU_dom_2"/>
</dbReference>
<feature type="region of interest" description="Disordered" evidence="1">
    <location>
        <begin position="218"/>
        <end position="242"/>
    </location>
</feature>
<dbReference type="GO" id="GO:0005815">
    <property type="term" value="C:microtubule organizing center"/>
    <property type="evidence" value="ECO:0007669"/>
    <property type="project" value="TreeGrafter"/>
</dbReference>
<feature type="domain" description="CCDC81 HU" evidence="2">
    <location>
        <begin position="100"/>
        <end position="171"/>
    </location>
</feature>
<dbReference type="InterPro" id="IPR026295">
    <property type="entry name" value="CCD81"/>
</dbReference>
<dbReference type="Pfam" id="PF18289">
    <property type="entry name" value="HU-CCDC81_euk_2"/>
    <property type="match status" value="1"/>
</dbReference>
<dbReference type="PANTHER" id="PTHR14362">
    <property type="entry name" value="COILED-COIL DOMAIN-CONTAINING PROTEIN 81"/>
    <property type="match status" value="1"/>
</dbReference>
<dbReference type="PANTHER" id="PTHR14362:SF2">
    <property type="entry name" value="COILED-COIL DOMAIN-CONTAINING PROTEIN 81"/>
    <property type="match status" value="1"/>
</dbReference>
<protein>
    <recommendedName>
        <fullName evidence="2">CCDC81 HU domain-containing protein</fullName>
    </recommendedName>
</protein>
<name>A0A2P4S756_BAMTH</name>
<keyword evidence="4" id="KW-1185">Reference proteome</keyword>
<dbReference type="OrthoDB" id="9120623at2759"/>
<organism evidence="3 4">
    <name type="scientific">Bambusicola thoracicus</name>
    <name type="common">Chinese bamboo-partridge</name>
    <name type="synonym">Perdix thoracica</name>
    <dbReference type="NCBI Taxonomy" id="9083"/>
    <lineage>
        <taxon>Eukaryota</taxon>
        <taxon>Metazoa</taxon>
        <taxon>Chordata</taxon>
        <taxon>Craniata</taxon>
        <taxon>Vertebrata</taxon>
        <taxon>Euteleostomi</taxon>
        <taxon>Archelosauria</taxon>
        <taxon>Archosauria</taxon>
        <taxon>Dinosauria</taxon>
        <taxon>Saurischia</taxon>
        <taxon>Theropoda</taxon>
        <taxon>Coelurosauria</taxon>
        <taxon>Aves</taxon>
        <taxon>Neognathae</taxon>
        <taxon>Galloanserae</taxon>
        <taxon>Galliformes</taxon>
        <taxon>Phasianidae</taxon>
        <taxon>Perdicinae</taxon>
        <taxon>Bambusicola</taxon>
    </lineage>
</organism>
<dbReference type="AlphaFoldDB" id="A0A2P4S756"/>
<evidence type="ECO:0000313" key="3">
    <source>
        <dbReference type="EMBL" id="POI19952.1"/>
    </source>
</evidence>
<gene>
    <name evidence="3" type="ORF">CIB84_016302</name>
</gene>
<sequence length="288" mass="31375">MPRLVLLDSGRGLLSCVPALDHHVGSSSSQPAHNPSFLFRLQGVWISTFGTFDTVSKDIRTDSDGIVTLRWPVFHLSGNLIAMHNLKPRRGSLPAQRKVGPLMYSKVAAAASVTWQTAQAAIHSTMFMLSGCIKNGENVAVVLKDIGVLHIDGLTFQMKYYHDFLEKLSGKEKLRKALLKAPWLLDVVQSRAAPLASLALSGCLVVFPQFQMEFVPKPPPGIPRRSSGGVPAEEKAKKEGALPPLVQGKKVSFADTPTFIKRLSSDSLDGGKLRRIKSLLQKDSATSR</sequence>
<evidence type="ECO:0000259" key="2">
    <source>
        <dbReference type="Pfam" id="PF18289"/>
    </source>
</evidence>
<proteinExistence type="predicted"/>
<accession>A0A2P4S756</accession>
<dbReference type="EMBL" id="PPHD01091380">
    <property type="protein sequence ID" value="POI19952.1"/>
    <property type="molecule type" value="Genomic_DNA"/>
</dbReference>
<evidence type="ECO:0000256" key="1">
    <source>
        <dbReference type="SAM" id="MobiDB-lite"/>
    </source>
</evidence>